<dbReference type="InterPro" id="IPR005913">
    <property type="entry name" value="dTDP_dehydrorham_reduct"/>
</dbReference>
<keyword evidence="5" id="KW-1185">Reference proteome</keyword>
<dbReference type="Gene3D" id="3.40.50.720">
    <property type="entry name" value="NAD(P)-binding Rossmann-like Domain"/>
    <property type="match status" value="1"/>
</dbReference>
<dbReference type="InterPro" id="IPR029903">
    <property type="entry name" value="RmlD-like-bd"/>
</dbReference>
<evidence type="ECO:0000313" key="5">
    <source>
        <dbReference type="Proteomes" id="UP000030023"/>
    </source>
</evidence>
<accession>A0ABR4XSX2</accession>
<evidence type="ECO:0000313" key="4">
    <source>
        <dbReference type="EMBL" id="KGO32194.1"/>
    </source>
</evidence>
<dbReference type="InterPro" id="IPR036291">
    <property type="entry name" value="NAD(P)-bd_dom_sf"/>
</dbReference>
<organism evidence="4 5">
    <name type="scientific">Oenococcus alcoholitolerans</name>
    <dbReference type="NCBI Taxonomy" id="931074"/>
    <lineage>
        <taxon>Bacteria</taxon>
        <taxon>Bacillati</taxon>
        <taxon>Bacillota</taxon>
        <taxon>Bacilli</taxon>
        <taxon>Lactobacillales</taxon>
        <taxon>Lactobacillaceae</taxon>
        <taxon>Oenococcus</taxon>
    </lineage>
</organism>
<evidence type="ECO:0000259" key="3">
    <source>
        <dbReference type="Pfam" id="PF04321"/>
    </source>
</evidence>
<sequence>MKYLITGAKGQLGQEIVEYLNQKKADFAAYGSKDLDITDQKQVEAVFYDQKPDFVIDAAAYTKVDLAEDKGKERNWSVNFQGTKNLVEAAKKNSAGFVYISTDYVFDGKKKGKYSETDPTAPKNEYGKAKLAGEKAVLNSGIEAYIIRTSWVFGQYGNNFVYTMQRLAEEHPILTVVDDQIGRPTWTRSLTEFIFHLIEKKAEFGLYNFSNAGQTSWYEFAQQILKDKAVTVEPIDSNSFPQKAYRPPYSVLDLQKAKGTGFEIIDWQTALEKSGMMD</sequence>
<comment type="function">
    <text evidence="2">Catalyzes the reduction of dTDP-6-deoxy-L-lyxo-4-hexulose to yield dTDP-L-rhamnose.</text>
</comment>
<gene>
    <name evidence="4" type="ORF">Q757_02435</name>
</gene>
<dbReference type="NCBIfam" id="TIGR01214">
    <property type="entry name" value="rmlD"/>
    <property type="match status" value="1"/>
</dbReference>
<comment type="caution">
    <text evidence="4">The sequence shown here is derived from an EMBL/GenBank/DDBJ whole genome shotgun (WGS) entry which is preliminary data.</text>
</comment>
<keyword evidence="2" id="KW-0560">Oxidoreductase</keyword>
<dbReference type="EC" id="1.1.1.133" evidence="2"/>
<comment type="pathway">
    <text evidence="2">Carbohydrate biosynthesis; dTDP-L-rhamnose biosynthesis.</text>
</comment>
<keyword evidence="2" id="KW-0521">NADP</keyword>
<reference evidence="4 5" key="1">
    <citation type="journal article" date="2014" name="Antonie Van Leeuwenhoek">
        <title>Oenococcus alcoholitolerans sp. nov., a lactic acid bacteria isolated from cachaca and ethanol fermentation processes.</title>
        <authorList>
            <person name="Badotti F."/>
            <person name="Moreira A.P."/>
            <person name="Tonon L.A."/>
            <person name="de Lucena B.T."/>
            <person name="Gomes Fde C."/>
            <person name="Kruger R."/>
            <person name="Thompson C.C."/>
            <person name="de Morais M.A.Jr."/>
            <person name="Rosa C.A."/>
            <person name="Thompson F.L."/>
        </authorList>
    </citation>
    <scope>NUCLEOTIDE SEQUENCE [LARGE SCALE GENOMIC DNA]</scope>
    <source>
        <strain evidence="4 5">UFRJ-M7.2.18</strain>
    </source>
</reference>
<dbReference type="Pfam" id="PF04321">
    <property type="entry name" value="RmlD_sub_bind"/>
    <property type="match status" value="1"/>
</dbReference>
<dbReference type="PANTHER" id="PTHR10491">
    <property type="entry name" value="DTDP-4-DEHYDRORHAMNOSE REDUCTASE"/>
    <property type="match status" value="1"/>
</dbReference>
<proteinExistence type="inferred from homology"/>
<evidence type="ECO:0000256" key="2">
    <source>
        <dbReference type="RuleBase" id="RU364082"/>
    </source>
</evidence>
<protein>
    <recommendedName>
        <fullName evidence="2">dTDP-4-dehydrorhamnose reductase</fullName>
        <ecNumber evidence="2">1.1.1.133</ecNumber>
    </recommendedName>
</protein>
<evidence type="ECO:0000256" key="1">
    <source>
        <dbReference type="ARBA" id="ARBA00010944"/>
    </source>
</evidence>
<name>A0ABR4XSX2_9LACO</name>
<comment type="similarity">
    <text evidence="1 2">Belongs to the dTDP-4-dehydrorhamnose reductase family.</text>
</comment>
<dbReference type="EMBL" id="AXCV01000069">
    <property type="protein sequence ID" value="KGO32194.1"/>
    <property type="molecule type" value="Genomic_DNA"/>
</dbReference>
<dbReference type="Gene3D" id="3.90.25.10">
    <property type="entry name" value="UDP-galactose 4-epimerase, domain 1"/>
    <property type="match status" value="1"/>
</dbReference>
<dbReference type="SUPFAM" id="SSF51735">
    <property type="entry name" value="NAD(P)-binding Rossmann-fold domains"/>
    <property type="match status" value="1"/>
</dbReference>
<dbReference type="CDD" id="cd05254">
    <property type="entry name" value="dTDP_HR_like_SDR_e"/>
    <property type="match status" value="1"/>
</dbReference>
<dbReference type="PANTHER" id="PTHR10491:SF4">
    <property type="entry name" value="METHIONINE ADENOSYLTRANSFERASE 2 SUBUNIT BETA"/>
    <property type="match status" value="1"/>
</dbReference>
<feature type="domain" description="RmlD-like substrate binding" evidence="3">
    <location>
        <begin position="1"/>
        <end position="273"/>
    </location>
</feature>
<dbReference type="Proteomes" id="UP000030023">
    <property type="component" value="Unassembled WGS sequence"/>
</dbReference>